<dbReference type="PANTHER" id="PTHR43808">
    <property type="entry name" value="ACETYLORNITHINE DEACETYLASE"/>
    <property type="match status" value="1"/>
</dbReference>
<keyword evidence="2" id="KW-0862">Zinc</keyword>
<gene>
    <name evidence="3" type="ORF">L2W38_10435</name>
</gene>
<organism evidence="3 4">
    <name type="scientific">Dethiosulfovibrio marinus</name>
    <dbReference type="NCBI Taxonomy" id="133532"/>
    <lineage>
        <taxon>Bacteria</taxon>
        <taxon>Thermotogati</taxon>
        <taxon>Synergistota</taxon>
        <taxon>Synergistia</taxon>
        <taxon>Synergistales</taxon>
        <taxon>Dethiosulfovibrionaceae</taxon>
        <taxon>Dethiosulfovibrio</taxon>
    </lineage>
</organism>
<proteinExistence type="predicted"/>
<evidence type="ECO:0000313" key="4">
    <source>
        <dbReference type="Proteomes" id="UP001200430"/>
    </source>
</evidence>
<keyword evidence="1" id="KW-0378">Hydrolase</keyword>
<evidence type="ECO:0000313" key="3">
    <source>
        <dbReference type="EMBL" id="MCF4143228.1"/>
    </source>
</evidence>
<keyword evidence="4" id="KW-1185">Reference proteome</keyword>
<dbReference type="Proteomes" id="UP001200430">
    <property type="component" value="Unassembled WGS sequence"/>
</dbReference>
<comment type="caution">
    <text evidence="3">The sequence shown here is derived from an EMBL/GenBank/DDBJ whole genome shotgun (WGS) entry which is preliminary data.</text>
</comment>
<dbReference type="PROSITE" id="PS00759">
    <property type="entry name" value="ARGE_DAPE_CPG2_2"/>
    <property type="match status" value="1"/>
</dbReference>
<dbReference type="SUPFAM" id="SSF53187">
    <property type="entry name" value="Zn-dependent exopeptidases"/>
    <property type="match status" value="1"/>
</dbReference>
<name>A0ABS9EPW3_9BACT</name>
<protein>
    <submittedName>
        <fullName evidence="3">M20/M25/M40 family metallo-hydrolase</fullName>
    </submittedName>
</protein>
<reference evidence="3 4" key="1">
    <citation type="submission" date="2022-01" db="EMBL/GenBank/DDBJ databases">
        <title>Dethiosulfovibrio faecalis sp. nov., a novel proteolytic, non-sulfur-reducing bacterium isolated from a marine aquaculture solid waste bioreactor.</title>
        <authorList>
            <person name="Grabowski S."/>
            <person name="Apolinario E."/>
            <person name="Schneider N."/>
            <person name="Marshall C.W."/>
            <person name="Sowers K.R."/>
        </authorList>
    </citation>
    <scope>NUCLEOTIDE SEQUENCE [LARGE SCALE GENOMIC DNA]</scope>
    <source>
        <strain evidence="3 4">DSM 12537</strain>
    </source>
</reference>
<dbReference type="InterPro" id="IPR002933">
    <property type="entry name" value="Peptidase_M20"/>
</dbReference>
<dbReference type="Gene3D" id="3.40.630.10">
    <property type="entry name" value="Zn peptidases"/>
    <property type="match status" value="1"/>
</dbReference>
<evidence type="ECO:0000256" key="1">
    <source>
        <dbReference type="ARBA" id="ARBA00022801"/>
    </source>
</evidence>
<accession>A0ABS9EPW3</accession>
<dbReference type="Pfam" id="PF01546">
    <property type="entry name" value="Peptidase_M20"/>
    <property type="match status" value="1"/>
</dbReference>
<dbReference type="InterPro" id="IPR050072">
    <property type="entry name" value="Peptidase_M20A"/>
</dbReference>
<evidence type="ECO:0000256" key="2">
    <source>
        <dbReference type="ARBA" id="ARBA00022833"/>
    </source>
</evidence>
<dbReference type="EMBL" id="JAKGUD010000012">
    <property type="protein sequence ID" value="MCF4143228.1"/>
    <property type="molecule type" value="Genomic_DNA"/>
</dbReference>
<dbReference type="InterPro" id="IPR001261">
    <property type="entry name" value="ArgE/DapE_CS"/>
</dbReference>
<dbReference type="RefSeq" id="WP_236099930.1">
    <property type="nucleotide sequence ID" value="NZ_JAKGUD010000012.1"/>
</dbReference>
<sequence length="519" mass="55535">MENRIRELLLDLCSVKSVSGTSGESEMGWRIHSILAKLSCFSGERSGNLKTIDCDGRPAVLAFMEASGGSSVTLGLTGHFDVVSASVYGDFAEVAFDPERITADIAMRELSESVRKDLDEGWLFGRGTADMKCGLAVHMALMEKWDREGAPCNVLFLAVPDEENLSLGMRKAVPEVARFLEERGLSVSAWVNGEPTVGAKGSSWPVHRGSIGKAMGFVLSVGVGSHVGEFFKGISAVQIAGQINSHLEGGPESADRLGDLIFPPAACLGLEALRDGYSVTLYDRVMARYNLLYCSRSPEELLKVLLSSAREGLARAIDLTSWSARKLGGSLSLPESQVMTLSELRKVAGEADPVGGNVSGSPVDVAAAEVLSLLDKSGLEGPMAVVGFLPPLYPPTVAVDDEAEGRLDRALAAVFDLARERGYEPAREPIFEGISDLSYLGRAVGNGDMSVLKENMAGWGDLYDVPFEAMKAVQAPVCNLGPFGKDVHKATERLEPHFAFSVLPDLVERLAVELARSRA</sequence>
<dbReference type="PANTHER" id="PTHR43808:SF27">
    <property type="entry name" value="PROTEIN ROCB"/>
    <property type="match status" value="1"/>
</dbReference>